<reference evidence="8" key="1">
    <citation type="journal article" date="2019" name="bioRxiv">
        <title>Genome diversification in globally distributed novel marine Proteobacteria is linked to environmental adaptation.</title>
        <authorList>
            <person name="Zhou Z."/>
            <person name="Tran P.Q."/>
            <person name="Kieft K."/>
            <person name="Anantharaman K."/>
        </authorList>
    </citation>
    <scope>NUCLEOTIDE SEQUENCE [LARGE SCALE GENOMIC DNA]</scope>
</reference>
<comment type="caution">
    <text evidence="7">The sequence shown here is derived from an EMBL/GenBank/DDBJ whole genome shotgun (WGS) entry which is preliminary data.</text>
</comment>
<proteinExistence type="inferred from homology"/>
<dbReference type="Proteomes" id="UP000589516">
    <property type="component" value="Unassembled WGS sequence"/>
</dbReference>
<evidence type="ECO:0000256" key="6">
    <source>
        <dbReference type="SAM" id="Phobius"/>
    </source>
</evidence>
<sequence length="266" mass="27706">MVPKVRASVELEPFQIAVIALASGAIAGIAYRARVLDLVGTILAFLICFISATMGHWSWLVLLLIFVGGSFLATRFGFHFKLQLGVEESKEGTRGGTNVLSNGTVPALVALAYGGGWLSPEQALIAFTTALAAAAADTLASEIGVFAPTPVLITSPGTRVPPGTDGGISLIGSLAAALSALSMSMVSLAVFVLVGWPEGFEWKQAGNFDFLLLFLPTMLGFTGCQLDSVLGATAERWGWLGKGGVNFVAIGASALISLPLLDFFRN</sequence>
<dbReference type="PANTHER" id="PTHR13353">
    <property type="entry name" value="TRANSMEMBRANE PROTEIN 19"/>
    <property type="match status" value="1"/>
</dbReference>
<accession>A0A7C8DCE2</accession>
<dbReference type="PANTHER" id="PTHR13353:SF5">
    <property type="entry name" value="TRANSMEMBRANE PROTEIN 19"/>
    <property type="match status" value="1"/>
</dbReference>
<dbReference type="Pfam" id="PF01940">
    <property type="entry name" value="DUF92"/>
    <property type="match status" value="1"/>
</dbReference>
<feature type="transmembrane region" description="Helical" evidence="6">
    <location>
        <begin position="14"/>
        <end position="31"/>
    </location>
</feature>
<keyword evidence="3 6" id="KW-0812">Transmembrane</keyword>
<feature type="transmembrane region" description="Helical" evidence="6">
    <location>
        <begin position="244"/>
        <end position="264"/>
    </location>
</feature>
<keyword evidence="4 6" id="KW-1133">Transmembrane helix</keyword>
<comment type="subcellular location">
    <subcellularLocation>
        <location evidence="1">Membrane</location>
        <topology evidence="1">Multi-pass membrane protein</topology>
    </subcellularLocation>
</comment>
<evidence type="ECO:0000256" key="5">
    <source>
        <dbReference type="ARBA" id="ARBA00023136"/>
    </source>
</evidence>
<evidence type="ECO:0000313" key="7">
    <source>
        <dbReference type="EMBL" id="HIG62985.1"/>
    </source>
</evidence>
<dbReference type="EMBL" id="DUAV01000004">
    <property type="protein sequence ID" value="HIG62985.1"/>
    <property type="molecule type" value="Genomic_DNA"/>
</dbReference>
<feature type="transmembrane region" description="Helical" evidence="6">
    <location>
        <begin position="208"/>
        <end position="232"/>
    </location>
</feature>
<dbReference type="GO" id="GO:0016020">
    <property type="term" value="C:membrane"/>
    <property type="evidence" value="ECO:0007669"/>
    <property type="project" value="UniProtKB-SubCell"/>
</dbReference>
<feature type="transmembrane region" description="Helical" evidence="6">
    <location>
        <begin position="38"/>
        <end position="54"/>
    </location>
</feature>
<feature type="transmembrane region" description="Helical" evidence="6">
    <location>
        <begin position="170"/>
        <end position="196"/>
    </location>
</feature>
<comment type="similarity">
    <text evidence="2">Belongs to the TMEM19 family.</text>
</comment>
<dbReference type="AlphaFoldDB" id="A0A7C8DCE2"/>
<keyword evidence="5 6" id="KW-0472">Membrane</keyword>
<name>A0A7C8DCE2_9ARCH</name>
<evidence type="ECO:0000256" key="4">
    <source>
        <dbReference type="ARBA" id="ARBA00022989"/>
    </source>
</evidence>
<dbReference type="InterPro" id="IPR002794">
    <property type="entry name" value="DUF92_TMEM19"/>
</dbReference>
<evidence type="ECO:0000256" key="3">
    <source>
        <dbReference type="ARBA" id="ARBA00022692"/>
    </source>
</evidence>
<feature type="transmembrane region" description="Helical" evidence="6">
    <location>
        <begin position="60"/>
        <end position="78"/>
    </location>
</feature>
<evidence type="ECO:0000256" key="1">
    <source>
        <dbReference type="ARBA" id="ARBA00004141"/>
    </source>
</evidence>
<protein>
    <submittedName>
        <fullName evidence="7">DUF92 domain-containing protein</fullName>
    </submittedName>
</protein>
<evidence type="ECO:0000256" key="2">
    <source>
        <dbReference type="ARBA" id="ARBA00009012"/>
    </source>
</evidence>
<evidence type="ECO:0000313" key="8">
    <source>
        <dbReference type="Proteomes" id="UP000589516"/>
    </source>
</evidence>
<gene>
    <name evidence="7" type="ORF">EYQ16_00460</name>
</gene>
<organism evidence="7 8">
    <name type="scientific">Marine Group III euryarchaeote</name>
    <dbReference type="NCBI Taxonomy" id="2173149"/>
    <lineage>
        <taxon>Archaea</taxon>
        <taxon>Methanobacteriati</taxon>
        <taxon>Thermoplasmatota</taxon>
        <taxon>Thermoplasmata</taxon>
        <taxon>Candidatus Thermoprofundales</taxon>
    </lineage>
</organism>